<evidence type="ECO:0000256" key="1">
    <source>
        <dbReference type="PROSITE-ProRule" id="PRU00339"/>
    </source>
</evidence>
<reference evidence="3 4" key="1">
    <citation type="submission" date="2018-02" db="EMBL/GenBank/DDBJ databases">
        <title>Genomic Encyclopedia of Archaeal and Bacterial Type Strains, Phase II (KMG-II): from individual species to whole genera.</title>
        <authorList>
            <person name="Goeker M."/>
        </authorList>
    </citation>
    <scope>NUCLEOTIDE SEQUENCE [LARGE SCALE GENOMIC DNA]</scope>
    <source>
        <strain evidence="3 4">DSM 29526</strain>
    </source>
</reference>
<keyword evidence="4" id="KW-1185">Reference proteome</keyword>
<organism evidence="3 4">
    <name type="scientific">Neolewinella xylanilytica</name>
    <dbReference type="NCBI Taxonomy" id="1514080"/>
    <lineage>
        <taxon>Bacteria</taxon>
        <taxon>Pseudomonadati</taxon>
        <taxon>Bacteroidota</taxon>
        <taxon>Saprospiria</taxon>
        <taxon>Saprospirales</taxon>
        <taxon>Lewinellaceae</taxon>
        <taxon>Neolewinella</taxon>
    </lineage>
</organism>
<dbReference type="EMBL" id="PTJC01000007">
    <property type="protein sequence ID" value="PPK84657.1"/>
    <property type="molecule type" value="Genomic_DNA"/>
</dbReference>
<proteinExistence type="predicted"/>
<sequence>MSEYKVIIAGQLEFGSERAYNQVMEQYAHRMENYYKNDILLKPESIFKEDEMTLDVPRTVMPSTERLWLNTLNLLERVVTFSIAGSLNLWRLDAGVMIDHYKLEPKSDRTTVQLFNRGRELVDQQDNEEEALKMMTKVVSRFERHAQAYERRGFVNYRLGNDEDAYYDYTKSISINPLMPESFYGRGLVNVRRGDAVKASEDFEAVTRNSIPHQAIYWMAQVALGDAYMEIGRPNDAMRIFSMFTKRKQRIASLERYDRRVAYQLGQLYIKAGRPNDAARAFELSLNAATDPKAPKKEQIESALESLRATPSSG</sequence>
<dbReference type="RefSeq" id="WP_104421376.1">
    <property type="nucleotide sequence ID" value="NZ_PTJC01000007.1"/>
</dbReference>
<protein>
    <submittedName>
        <fullName evidence="3">Tetratricopeptide repeat protein</fullName>
    </submittedName>
</protein>
<feature type="region of interest" description="Disordered" evidence="2">
    <location>
        <begin position="293"/>
        <end position="314"/>
    </location>
</feature>
<dbReference type="InterPro" id="IPR011990">
    <property type="entry name" value="TPR-like_helical_dom_sf"/>
</dbReference>
<feature type="repeat" description="TPR" evidence="1">
    <location>
        <begin position="146"/>
        <end position="179"/>
    </location>
</feature>
<dbReference type="SMART" id="SM00028">
    <property type="entry name" value="TPR"/>
    <property type="match status" value="3"/>
</dbReference>
<accession>A0A2S6I111</accession>
<dbReference type="PANTHER" id="PTHR44523:SF1">
    <property type="entry name" value="TETRATRICOPEPTIDE REPEAT PROTEIN 13"/>
    <property type="match status" value="1"/>
</dbReference>
<dbReference type="Proteomes" id="UP000237662">
    <property type="component" value="Unassembled WGS sequence"/>
</dbReference>
<dbReference type="PANTHER" id="PTHR44523">
    <property type="entry name" value="TETRATRICOPEPTIDE REPEAT PROTEIN 13"/>
    <property type="match status" value="1"/>
</dbReference>
<dbReference type="AlphaFoldDB" id="A0A2S6I111"/>
<name>A0A2S6I111_9BACT</name>
<dbReference type="Gene3D" id="1.25.40.10">
    <property type="entry name" value="Tetratricopeptide repeat domain"/>
    <property type="match status" value="2"/>
</dbReference>
<evidence type="ECO:0000313" key="4">
    <source>
        <dbReference type="Proteomes" id="UP000237662"/>
    </source>
</evidence>
<gene>
    <name evidence="3" type="ORF">CLV84_3819</name>
</gene>
<dbReference type="PROSITE" id="PS50005">
    <property type="entry name" value="TPR"/>
    <property type="match status" value="1"/>
</dbReference>
<dbReference type="SUPFAM" id="SSF48452">
    <property type="entry name" value="TPR-like"/>
    <property type="match status" value="1"/>
</dbReference>
<evidence type="ECO:0000256" key="2">
    <source>
        <dbReference type="SAM" id="MobiDB-lite"/>
    </source>
</evidence>
<keyword evidence="1" id="KW-0802">TPR repeat</keyword>
<evidence type="ECO:0000313" key="3">
    <source>
        <dbReference type="EMBL" id="PPK84657.1"/>
    </source>
</evidence>
<comment type="caution">
    <text evidence="3">The sequence shown here is derived from an EMBL/GenBank/DDBJ whole genome shotgun (WGS) entry which is preliminary data.</text>
</comment>
<dbReference type="Pfam" id="PF13181">
    <property type="entry name" value="TPR_8"/>
    <property type="match status" value="1"/>
</dbReference>
<dbReference type="InterPro" id="IPR019734">
    <property type="entry name" value="TPR_rpt"/>
</dbReference>
<dbReference type="OrthoDB" id="965869at2"/>